<sequence length="591" mass="66342">MFSNSKIVLNEIRQRQSTCRKSVDLFLLLRTSFLLIFVFFVRTSSPQETKAMIYLSQYGYLPPSVSKPSSGNLLSQEALSNAVAEFQNFAGLNVTGELDEETLKLMETPRCGVKDKVGFATDSRSKRYALQGSRWKVRDLTYKISKYPRALKKEHVDSEVKKAFGVWSKYTDLTFTQKKVGSVHIEIRFERGEHGDGDPFDGRGGTLAHAYFPVYGGDAHFDDDEVWTIDSFSGTNLFQVAAHEFGHSLGLSHSDVRAALMAPFYRGYQPYFELHEDDIEGIQALYGKKTRGGSGGSSAPKPTTESPNSVYDDPELCSSPTVDTIFNGPEKQTYVFRKDKYWKLTSDGVARGYPKLISKSWPGLPSNIDAAFTYKNGKTYFFKGKDYWRYTGKKMDGDYPKPISKGFEGIPDNIDAALVWGGNGKIYFFKDDKFWKFDPSAKPPVKKTYPKPISNWDGIPDKIDAALQYTNGYTYFFKKGAYWRFNDRNFMVDEGNPAFPRSSAHWWFGCKSATRDTLGNLIEGTVISSGESSAIENEEEADTHVDDLILDAAGGPEEKKTPGYSDSSSDVTSPRALTVLLCLLLFLARYT</sequence>
<evidence type="ECO:0000256" key="14">
    <source>
        <dbReference type="PIRSR" id="PIRSR621190-2"/>
    </source>
</evidence>
<evidence type="ECO:0000256" key="13">
    <source>
        <dbReference type="PIRSR" id="PIRSR001191-2"/>
    </source>
</evidence>
<evidence type="ECO:0000313" key="19">
    <source>
        <dbReference type="EMBL" id="KAL0281611.1"/>
    </source>
</evidence>
<evidence type="ECO:0000256" key="11">
    <source>
        <dbReference type="ARBA" id="ARBA00023157"/>
    </source>
</evidence>
<keyword evidence="9" id="KW-0482">Metalloprotease</keyword>
<dbReference type="PANTHER" id="PTHR10201">
    <property type="entry name" value="MATRIX METALLOPROTEINASE"/>
    <property type="match status" value="1"/>
</dbReference>
<feature type="binding site" evidence="14">
    <location>
        <position position="220"/>
    </location>
    <ligand>
        <name>Zn(2+)</name>
        <dbReference type="ChEBI" id="CHEBI:29105"/>
        <label>1</label>
    </ligand>
</feature>
<feature type="repeat" description="Hemopexin" evidence="16">
    <location>
        <begin position="319"/>
        <end position="364"/>
    </location>
</feature>
<feature type="binding site" evidence="14">
    <location>
        <position position="325"/>
    </location>
    <ligand>
        <name>Ca(2+)</name>
        <dbReference type="ChEBI" id="CHEBI:29108"/>
        <label>5</label>
    </ligand>
</feature>
<feature type="binding site" evidence="13">
    <location>
        <position position="247"/>
    </location>
    <ligand>
        <name>Zn(2+)</name>
        <dbReference type="ChEBI" id="CHEBI:29105"/>
        <label>2</label>
        <note>catalytic</note>
    </ligand>
</feature>
<protein>
    <recommendedName>
        <fullName evidence="18">Peptidase metallopeptidase domain-containing protein</fullName>
    </recommendedName>
</protein>
<organism evidence="19">
    <name type="scientific">Menopon gallinae</name>
    <name type="common">poultry shaft louse</name>
    <dbReference type="NCBI Taxonomy" id="328185"/>
    <lineage>
        <taxon>Eukaryota</taxon>
        <taxon>Metazoa</taxon>
        <taxon>Ecdysozoa</taxon>
        <taxon>Arthropoda</taxon>
        <taxon>Hexapoda</taxon>
        <taxon>Insecta</taxon>
        <taxon>Pterygota</taxon>
        <taxon>Neoptera</taxon>
        <taxon>Paraneoptera</taxon>
        <taxon>Psocodea</taxon>
        <taxon>Troctomorpha</taxon>
        <taxon>Phthiraptera</taxon>
        <taxon>Amblycera</taxon>
        <taxon>Menoponidae</taxon>
        <taxon>Menopon</taxon>
    </lineage>
</organism>
<evidence type="ECO:0000256" key="17">
    <source>
        <dbReference type="SAM" id="MobiDB-lite"/>
    </source>
</evidence>
<keyword evidence="11" id="KW-1015">Disulfide bond</keyword>
<feature type="binding site" description="in inhibited form" evidence="14">
    <location>
        <position position="111"/>
    </location>
    <ligand>
        <name>Zn(2+)</name>
        <dbReference type="ChEBI" id="CHEBI:29105"/>
        <label>2</label>
        <note>catalytic</note>
    </ligand>
</feature>
<evidence type="ECO:0000256" key="8">
    <source>
        <dbReference type="ARBA" id="ARBA00022837"/>
    </source>
</evidence>
<feature type="binding site" evidence="14">
    <location>
        <position position="216"/>
    </location>
    <ligand>
        <name>Ca(2+)</name>
        <dbReference type="ChEBI" id="CHEBI:29108"/>
        <label>2</label>
    </ligand>
</feature>
<dbReference type="Pfam" id="PF01471">
    <property type="entry name" value="PG_binding_1"/>
    <property type="match status" value="1"/>
</dbReference>
<accession>A0AAW2IHQ8</accession>
<keyword evidence="6" id="KW-0378">Hydrolase</keyword>
<evidence type="ECO:0000256" key="7">
    <source>
        <dbReference type="ARBA" id="ARBA00022833"/>
    </source>
</evidence>
<feature type="binding site" evidence="14">
    <location>
        <position position="369"/>
    </location>
    <ligand>
        <name>Ca(2+)</name>
        <dbReference type="ChEBI" id="CHEBI:29108"/>
        <label>4</label>
    </ligand>
</feature>
<dbReference type="InterPro" id="IPR001818">
    <property type="entry name" value="Pept_M10_metallopeptidase"/>
</dbReference>
<evidence type="ECO:0000256" key="9">
    <source>
        <dbReference type="ARBA" id="ARBA00023049"/>
    </source>
</evidence>
<dbReference type="SMART" id="SM00235">
    <property type="entry name" value="ZnMc"/>
    <property type="match status" value="1"/>
</dbReference>
<dbReference type="PROSITE" id="PS00024">
    <property type="entry name" value="HEMOPEXIN"/>
    <property type="match status" value="1"/>
</dbReference>
<evidence type="ECO:0000256" key="16">
    <source>
        <dbReference type="PROSITE-ProRule" id="PRU01011"/>
    </source>
</evidence>
<dbReference type="PANTHER" id="PTHR10201:SF291">
    <property type="entry name" value="MATRIX METALLOPROTEINASE 1, ISOFORM C-RELATED"/>
    <property type="match status" value="1"/>
</dbReference>
<evidence type="ECO:0000256" key="3">
    <source>
        <dbReference type="ARBA" id="ARBA00022723"/>
    </source>
</evidence>
<dbReference type="GO" id="GO:0008270">
    <property type="term" value="F:zinc ion binding"/>
    <property type="evidence" value="ECO:0007669"/>
    <property type="project" value="InterPro"/>
</dbReference>
<feature type="binding site" evidence="14">
    <location>
        <position position="194"/>
    </location>
    <ligand>
        <name>Zn(2+)</name>
        <dbReference type="ChEBI" id="CHEBI:29105"/>
        <label>1</label>
    </ligand>
</feature>
<dbReference type="InterPro" id="IPR002477">
    <property type="entry name" value="Peptidoglycan-bd-like"/>
</dbReference>
<feature type="active site" evidence="12">
    <location>
        <position position="244"/>
    </location>
</feature>
<dbReference type="PIRSF" id="PIRSF001191">
    <property type="entry name" value="Peptidase_M10A_matrix"/>
    <property type="match status" value="1"/>
</dbReference>
<feature type="binding site" evidence="14">
    <location>
        <position position="323"/>
    </location>
    <ligand>
        <name>Ca(2+)</name>
        <dbReference type="ChEBI" id="CHEBI:29108"/>
        <label>4</label>
    </ligand>
</feature>
<evidence type="ECO:0000256" key="6">
    <source>
        <dbReference type="ARBA" id="ARBA00022801"/>
    </source>
</evidence>
<feature type="binding site" evidence="13">
    <location>
        <position position="243"/>
    </location>
    <ligand>
        <name>Zn(2+)</name>
        <dbReference type="ChEBI" id="CHEBI:29105"/>
        <label>2</label>
        <note>catalytic</note>
    </ligand>
</feature>
<feature type="binding site" evidence="14">
    <location>
        <position position="201"/>
    </location>
    <ligand>
        <name>Ca(2+)</name>
        <dbReference type="ChEBI" id="CHEBI:29108"/>
        <label>3</label>
    </ligand>
</feature>
<feature type="region of interest" description="Disordered" evidence="17">
    <location>
        <begin position="290"/>
        <end position="314"/>
    </location>
</feature>
<dbReference type="SUPFAM" id="SSF47090">
    <property type="entry name" value="PGBD-like"/>
    <property type="match status" value="1"/>
</dbReference>
<gene>
    <name evidence="19" type="ORF">PYX00_002545</name>
</gene>
<proteinExistence type="inferred from homology"/>
<dbReference type="GO" id="GO:0006508">
    <property type="term" value="P:proteolysis"/>
    <property type="evidence" value="ECO:0007669"/>
    <property type="project" value="UniProtKB-KW"/>
</dbReference>
<feature type="binding site" evidence="14">
    <location>
        <position position="225"/>
    </location>
    <ligand>
        <name>Ca(2+)</name>
        <dbReference type="ChEBI" id="CHEBI:29108"/>
        <label>1</label>
    </ligand>
</feature>
<dbReference type="SMART" id="SM00120">
    <property type="entry name" value="HX"/>
    <property type="match status" value="4"/>
</dbReference>
<name>A0AAW2IHQ8_9NEOP</name>
<dbReference type="InterPro" id="IPR018487">
    <property type="entry name" value="Hemopexin-like_repeat"/>
</dbReference>
<keyword evidence="7 13" id="KW-0862">Zinc</keyword>
<dbReference type="GO" id="GO:0030574">
    <property type="term" value="P:collagen catabolic process"/>
    <property type="evidence" value="ECO:0007669"/>
    <property type="project" value="TreeGrafter"/>
</dbReference>
<feature type="binding site" evidence="14">
    <location>
        <position position="261"/>
    </location>
    <ligand>
        <name>Zn(2+)</name>
        <dbReference type="ChEBI" id="CHEBI:29105"/>
        <label>2</label>
        <note>catalytic</note>
    </ligand>
</feature>
<comment type="caution">
    <text evidence="19">The sequence shown here is derived from an EMBL/GenBank/DDBJ whole genome shotgun (WGS) entry which is preliminary data.</text>
</comment>
<dbReference type="CDD" id="cd00094">
    <property type="entry name" value="HX"/>
    <property type="match status" value="1"/>
</dbReference>
<reference evidence="19" key="1">
    <citation type="journal article" date="2024" name="Gigascience">
        <title>Chromosome-level genome of the poultry shaft louse Menopon gallinae provides insight into the host-switching and adaptive evolution of parasitic lice.</title>
        <authorList>
            <person name="Xu Y."/>
            <person name="Ma L."/>
            <person name="Liu S."/>
            <person name="Liang Y."/>
            <person name="Liu Q."/>
            <person name="He Z."/>
            <person name="Tian L."/>
            <person name="Duan Y."/>
            <person name="Cai W."/>
            <person name="Li H."/>
            <person name="Song F."/>
        </authorList>
    </citation>
    <scope>NUCLEOTIDE SEQUENCE</scope>
    <source>
        <strain evidence="19">Cailab_2023a</strain>
    </source>
</reference>
<keyword evidence="4" id="KW-0732">Signal</keyword>
<dbReference type="InterPro" id="IPR021190">
    <property type="entry name" value="Pept_M10A"/>
</dbReference>
<feature type="binding site" evidence="14">
    <location>
        <position position="209"/>
    </location>
    <ligand>
        <name>Zn(2+)</name>
        <dbReference type="ChEBI" id="CHEBI:29105"/>
        <label>1</label>
    </ligand>
</feature>
<dbReference type="SUPFAM" id="SSF55486">
    <property type="entry name" value="Metalloproteases ('zincins'), catalytic domain"/>
    <property type="match status" value="1"/>
</dbReference>
<feature type="compositionally biased region" description="Polar residues" evidence="17">
    <location>
        <begin position="300"/>
        <end position="309"/>
    </location>
</feature>
<evidence type="ECO:0000256" key="5">
    <source>
        <dbReference type="ARBA" id="ARBA00022737"/>
    </source>
</evidence>
<feature type="binding site" evidence="14">
    <location>
        <position position="218"/>
    </location>
    <ligand>
        <name>Ca(2+)</name>
        <dbReference type="ChEBI" id="CHEBI:29108"/>
        <label>2</label>
    </ligand>
</feature>
<feature type="repeat" description="Hemopexin" evidence="16">
    <location>
        <begin position="411"/>
        <end position="460"/>
    </location>
</feature>
<dbReference type="InterPro" id="IPR036375">
    <property type="entry name" value="Hemopexin-like_dom_sf"/>
</dbReference>
<feature type="binding site" evidence="14">
    <location>
        <position position="417"/>
    </location>
    <ligand>
        <name>Ca(2+)</name>
        <dbReference type="ChEBI" id="CHEBI:29108"/>
        <label>5</label>
    </ligand>
</feature>
<keyword evidence="2" id="KW-0645">Protease</keyword>
<evidence type="ECO:0000256" key="4">
    <source>
        <dbReference type="ARBA" id="ARBA00022729"/>
    </source>
</evidence>
<comment type="similarity">
    <text evidence="1">Belongs to the peptidase M10A family.</text>
</comment>
<dbReference type="EMBL" id="JARGDH010000001">
    <property type="protein sequence ID" value="KAL0281611.1"/>
    <property type="molecule type" value="Genomic_DNA"/>
</dbReference>
<feature type="binding site" evidence="14">
    <location>
        <position position="202"/>
    </location>
    <ligand>
        <name>Ca(2+)</name>
        <dbReference type="ChEBI" id="CHEBI:29108"/>
        <label>3</label>
    </ligand>
</feature>
<dbReference type="Pfam" id="PF00045">
    <property type="entry name" value="Hemopexin"/>
    <property type="match status" value="4"/>
</dbReference>
<keyword evidence="10" id="KW-0865">Zymogen</keyword>
<dbReference type="Pfam" id="PF00413">
    <property type="entry name" value="Peptidase_M10"/>
    <property type="match status" value="1"/>
</dbReference>
<dbReference type="Gene3D" id="3.40.390.10">
    <property type="entry name" value="Collagenase (Catalytic Domain)"/>
    <property type="match status" value="1"/>
</dbReference>
<dbReference type="GO" id="GO:0005615">
    <property type="term" value="C:extracellular space"/>
    <property type="evidence" value="ECO:0007669"/>
    <property type="project" value="TreeGrafter"/>
</dbReference>
<evidence type="ECO:0000256" key="10">
    <source>
        <dbReference type="ARBA" id="ARBA00023145"/>
    </source>
</evidence>
<dbReference type="FunFam" id="3.40.390.10:FF:000022">
    <property type="entry name" value="Matrix metalloproteinase 1, isoform C"/>
    <property type="match status" value="1"/>
</dbReference>
<dbReference type="InterPro" id="IPR036365">
    <property type="entry name" value="PGBD-like_sf"/>
</dbReference>
<dbReference type="GO" id="GO:0030198">
    <property type="term" value="P:extracellular matrix organization"/>
    <property type="evidence" value="ECO:0007669"/>
    <property type="project" value="TreeGrafter"/>
</dbReference>
<dbReference type="InterPro" id="IPR024079">
    <property type="entry name" value="MetalloPept_cat_dom_sf"/>
</dbReference>
<dbReference type="InterPro" id="IPR006026">
    <property type="entry name" value="Peptidase_Metallo"/>
</dbReference>
<evidence type="ECO:0000259" key="18">
    <source>
        <dbReference type="SMART" id="SM00235"/>
    </source>
</evidence>
<dbReference type="GO" id="GO:0031012">
    <property type="term" value="C:extracellular matrix"/>
    <property type="evidence" value="ECO:0007669"/>
    <property type="project" value="InterPro"/>
</dbReference>
<feature type="binding site" evidence="14">
    <location>
        <position position="196"/>
    </location>
    <ligand>
        <name>Zn(2+)</name>
        <dbReference type="ChEBI" id="CHEBI:29105"/>
        <label>1</label>
    </ligand>
</feature>
<dbReference type="CDD" id="cd04278">
    <property type="entry name" value="ZnMc_MMP"/>
    <property type="match status" value="1"/>
</dbReference>
<feature type="domain" description="Peptidase metallopeptidase" evidence="18">
    <location>
        <begin position="131"/>
        <end position="288"/>
    </location>
</feature>
<evidence type="ECO:0000256" key="1">
    <source>
        <dbReference type="ARBA" id="ARBA00010370"/>
    </source>
</evidence>
<keyword evidence="3 13" id="KW-0479">Metal-binding</keyword>
<dbReference type="PROSITE" id="PS51642">
    <property type="entry name" value="HEMOPEXIN_2"/>
    <property type="match status" value="3"/>
</dbReference>
<dbReference type="Gene3D" id="2.110.10.10">
    <property type="entry name" value="Hemopexin-like domain"/>
    <property type="match status" value="1"/>
</dbReference>
<dbReference type="GO" id="GO:0004222">
    <property type="term" value="F:metalloendopeptidase activity"/>
    <property type="evidence" value="ECO:0007669"/>
    <property type="project" value="InterPro"/>
</dbReference>
<feature type="repeat" description="Hemopexin" evidence="16">
    <location>
        <begin position="365"/>
        <end position="410"/>
    </location>
</feature>
<keyword evidence="5" id="KW-0677">Repeat</keyword>
<comment type="cofactor">
    <cofactor evidence="14">
        <name>Ca(2+)</name>
        <dbReference type="ChEBI" id="CHEBI:29108"/>
    </cofactor>
    <text evidence="14">Can bind about 5 Ca(2+) ions per subunit.</text>
</comment>
<dbReference type="AlphaFoldDB" id="A0AAW2IHQ8"/>
<feature type="binding site" evidence="14">
    <location>
        <position position="371"/>
    </location>
    <ligand>
        <name>Ca(2+)</name>
        <dbReference type="ChEBI" id="CHEBI:29108"/>
        <label>5</label>
    </ligand>
</feature>
<comment type="cofactor">
    <cofactor evidence="14">
        <name>Zn(2+)</name>
        <dbReference type="ChEBI" id="CHEBI:29105"/>
    </cofactor>
    <text evidence="14">Binds 2 Zn(2+) ions per subunit.</text>
</comment>
<dbReference type="FunFam" id="2.110.10.10:FF:000007">
    <property type="entry name" value="stromelysin-3 isoform X2"/>
    <property type="match status" value="1"/>
</dbReference>
<evidence type="ECO:0000256" key="2">
    <source>
        <dbReference type="ARBA" id="ARBA00022670"/>
    </source>
</evidence>
<feature type="binding site" evidence="14">
    <location>
        <position position="223"/>
    </location>
    <ligand>
        <name>Ca(2+)</name>
        <dbReference type="ChEBI" id="CHEBI:29108"/>
        <label>1</label>
    </ligand>
</feature>
<evidence type="ECO:0000256" key="15">
    <source>
        <dbReference type="PIRSR" id="PIRSR621190-4"/>
    </source>
</evidence>
<keyword evidence="8 14" id="KW-0106">Calcium</keyword>
<evidence type="ECO:0000256" key="12">
    <source>
        <dbReference type="PIRSR" id="PIRSR001191-1"/>
    </source>
</evidence>
<feature type="binding site" evidence="13">
    <location>
        <position position="253"/>
    </location>
    <ligand>
        <name>Zn(2+)</name>
        <dbReference type="ChEBI" id="CHEBI:29105"/>
        <label>2</label>
        <note>catalytic</note>
    </ligand>
</feature>
<feature type="modified residue" description="Phosphotyrosine; by PKDCC" evidence="15">
    <location>
        <position position="399"/>
    </location>
</feature>
<dbReference type="InterPro" id="IPR033739">
    <property type="entry name" value="M10A_MMP"/>
</dbReference>
<dbReference type="SUPFAM" id="SSF50923">
    <property type="entry name" value="Hemopexin-like domain"/>
    <property type="match status" value="1"/>
</dbReference>
<dbReference type="InterPro" id="IPR000585">
    <property type="entry name" value="Hemopexin-like_dom"/>
</dbReference>
<dbReference type="PRINTS" id="PR00138">
    <property type="entry name" value="MATRIXIN"/>
</dbReference>
<feature type="binding site" evidence="14">
    <location>
        <position position="225"/>
    </location>
    <ligand>
        <name>Ca(2+)</name>
        <dbReference type="ChEBI" id="CHEBI:29108"/>
        <label>3</label>
    </ligand>
</feature>
<feature type="binding site" evidence="14">
    <location>
        <position position="222"/>
    </location>
    <ligand>
        <name>Ca(2+)</name>
        <dbReference type="ChEBI" id="CHEBI:29108"/>
        <label>3</label>
    </ligand>
</feature>
<feature type="binding site" evidence="14">
    <location>
        <position position="464"/>
    </location>
    <ligand>
        <name>Ca(2+)</name>
        <dbReference type="ChEBI" id="CHEBI:29108"/>
        <label>4</label>
    </ligand>
</feature>
<dbReference type="InterPro" id="IPR018486">
    <property type="entry name" value="Hemopexin_CS"/>
</dbReference>